<dbReference type="SUPFAM" id="SSF54593">
    <property type="entry name" value="Glyoxalase/Bleomycin resistance protein/Dihydroxybiphenyl dioxygenase"/>
    <property type="match status" value="1"/>
</dbReference>
<dbReference type="InterPro" id="IPR029068">
    <property type="entry name" value="Glyas_Bleomycin-R_OHBP_Dase"/>
</dbReference>
<dbReference type="RefSeq" id="WP_007620294.1">
    <property type="nucleotide sequence ID" value="NZ_BANX01000014.1"/>
</dbReference>
<protein>
    <recommendedName>
        <fullName evidence="1">VOC domain-containing protein</fullName>
    </recommendedName>
</protein>
<dbReference type="Gene3D" id="3.10.180.10">
    <property type="entry name" value="2,3-Dihydroxybiphenyl 1,2-Dioxygenase, domain 1"/>
    <property type="match status" value="1"/>
</dbReference>
<accession>M0QIK6</accession>
<dbReference type="CDD" id="cd06587">
    <property type="entry name" value="VOC"/>
    <property type="match status" value="1"/>
</dbReference>
<dbReference type="AlphaFoldDB" id="M0QIK6"/>
<gene>
    <name evidence="2" type="ORF">GS4_14_01160</name>
</gene>
<dbReference type="InterPro" id="IPR004360">
    <property type="entry name" value="Glyas_Fos-R_dOase_dom"/>
</dbReference>
<proteinExistence type="predicted"/>
<dbReference type="EMBL" id="BANX01000014">
    <property type="protein sequence ID" value="GAC68284.1"/>
    <property type="molecule type" value="Genomic_DNA"/>
</dbReference>
<evidence type="ECO:0000313" key="3">
    <source>
        <dbReference type="Proteomes" id="UP000011666"/>
    </source>
</evidence>
<comment type="caution">
    <text evidence="2">The sequence shown here is derived from an EMBL/GenBank/DDBJ whole genome shotgun (WGS) entry which is preliminary data.</text>
</comment>
<dbReference type="OrthoDB" id="2453533at2"/>
<keyword evidence="3" id="KW-1185">Reference proteome</keyword>
<dbReference type="Proteomes" id="UP000011666">
    <property type="component" value="Unassembled WGS sequence"/>
</dbReference>
<reference evidence="2 3" key="1">
    <citation type="submission" date="2013-01" db="EMBL/GenBank/DDBJ databases">
        <title>Whole genome shotgun sequence of Gordonia soli NBRC 108243.</title>
        <authorList>
            <person name="Isaki-Nakamura S."/>
            <person name="Hosoyama A."/>
            <person name="Tsuchikane K."/>
            <person name="Ando Y."/>
            <person name="Baba S."/>
            <person name="Ohji S."/>
            <person name="Hamada M."/>
            <person name="Tamura T."/>
            <person name="Yamazoe A."/>
            <person name="Yamazaki S."/>
            <person name="Fujita N."/>
        </authorList>
    </citation>
    <scope>NUCLEOTIDE SEQUENCE [LARGE SCALE GENOMIC DNA]</scope>
    <source>
        <strain evidence="2 3">NBRC 108243</strain>
    </source>
</reference>
<dbReference type="PROSITE" id="PS51819">
    <property type="entry name" value="VOC"/>
    <property type="match status" value="1"/>
</dbReference>
<dbReference type="InterPro" id="IPR037523">
    <property type="entry name" value="VOC_core"/>
</dbReference>
<evidence type="ECO:0000313" key="2">
    <source>
        <dbReference type="EMBL" id="GAC68284.1"/>
    </source>
</evidence>
<organism evidence="2 3">
    <name type="scientific">Gordonia soli NBRC 108243</name>
    <dbReference type="NCBI Taxonomy" id="1223545"/>
    <lineage>
        <taxon>Bacteria</taxon>
        <taxon>Bacillati</taxon>
        <taxon>Actinomycetota</taxon>
        <taxon>Actinomycetes</taxon>
        <taxon>Mycobacteriales</taxon>
        <taxon>Gordoniaceae</taxon>
        <taxon>Gordonia</taxon>
    </lineage>
</organism>
<dbReference type="Pfam" id="PF00903">
    <property type="entry name" value="Glyoxalase"/>
    <property type="match status" value="1"/>
</dbReference>
<sequence>MQVTNITVALPVSDLDRSIAWYQRALELGDPDVAPDEGIVEFDLGVFWLQLVGATEIADGGTRPAPNLTVADAGAEHRRLTGLGLDVGALGRIEGVVEFFEVTDPDGNTIGIVTELAGQ</sequence>
<dbReference type="eggNOG" id="COG0346">
    <property type="taxonomic scope" value="Bacteria"/>
</dbReference>
<feature type="domain" description="VOC" evidence="1">
    <location>
        <begin position="2"/>
        <end position="115"/>
    </location>
</feature>
<name>M0QIK6_9ACTN</name>
<evidence type="ECO:0000259" key="1">
    <source>
        <dbReference type="PROSITE" id="PS51819"/>
    </source>
</evidence>